<comment type="caution">
    <text evidence="1">The sequence shown here is derived from an EMBL/GenBank/DDBJ whole genome shotgun (WGS) entry which is preliminary data.</text>
</comment>
<organism evidence="1 2">
    <name type="scientific">Roseibium aestuarii</name>
    <dbReference type="NCBI Taxonomy" id="2600299"/>
    <lineage>
        <taxon>Bacteria</taxon>
        <taxon>Pseudomonadati</taxon>
        <taxon>Pseudomonadota</taxon>
        <taxon>Alphaproteobacteria</taxon>
        <taxon>Hyphomicrobiales</taxon>
        <taxon>Stappiaceae</taxon>
        <taxon>Roseibium</taxon>
    </lineage>
</organism>
<evidence type="ECO:0000313" key="2">
    <source>
        <dbReference type="Proteomes" id="UP001597327"/>
    </source>
</evidence>
<dbReference type="RefSeq" id="WP_188318940.1">
    <property type="nucleotide sequence ID" value="NZ_JBHUFA010000014.1"/>
</dbReference>
<dbReference type="Gene3D" id="3.40.630.40">
    <property type="entry name" value="Zn-dependent exopeptidases"/>
    <property type="match status" value="1"/>
</dbReference>
<dbReference type="InterPro" id="IPR007709">
    <property type="entry name" value="N-FG_amidohydro"/>
</dbReference>
<accession>A0ABW4JZ47</accession>
<dbReference type="Pfam" id="PF05013">
    <property type="entry name" value="FGase"/>
    <property type="match status" value="1"/>
</dbReference>
<dbReference type="SUPFAM" id="SSF53187">
    <property type="entry name" value="Zn-dependent exopeptidases"/>
    <property type="match status" value="1"/>
</dbReference>
<gene>
    <name evidence="1" type="ORF">ACFSC7_16535</name>
</gene>
<protein>
    <submittedName>
        <fullName evidence="1">N-formylglutamate amidohydrolase</fullName>
    </submittedName>
</protein>
<evidence type="ECO:0000313" key="1">
    <source>
        <dbReference type="EMBL" id="MFD1697127.1"/>
    </source>
</evidence>
<reference evidence="2" key="1">
    <citation type="journal article" date="2019" name="Int. J. Syst. Evol. Microbiol.">
        <title>The Global Catalogue of Microorganisms (GCM) 10K type strain sequencing project: providing services to taxonomists for standard genome sequencing and annotation.</title>
        <authorList>
            <consortium name="The Broad Institute Genomics Platform"/>
            <consortium name="The Broad Institute Genome Sequencing Center for Infectious Disease"/>
            <person name="Wu L."/>
            <person name="Ma J."/>
        </authorList>
    </citation>
    <scope>NUCLEOTIDE SEQUENCE [LARGE SCALE GENOMIC DNA]</scope>
    <source>
        <strain evidence="2">JCM 3369</strain>
    </source>
</reference>
<keyword evidence="2" id="KW-1185">Reference proteome</keyword>
<proteinExistence type="predicted"/>
<name>A0ABW4JZ47_9HYPH</name>
<dbReference type="EMBL" id="JBHUFA010000014">
    <property type="protein sequence ID" value="MFD1697127.1"/>
    <property type="molecule type" value="Genomic_DNA"/>
</dbReference>
<sequence length="322" mass="35661">MIVTHVGRSPLLLCLPHSGEQIHPAVGGRFSATGRLQTDLAWRLDHVMEFARDLDATVIVQPVSRLVIDVDQDPDKPEARKAIRVGEALCPAMTLDQRRIYREGEGPGPVEMEERRLLYHEPFHRAVASQLNRLRQDHDTVVLFDCQSTRSRIRGLRDEPLPSFCIGTRQDTTCDLGLRRRFERAVREASDQTVDSNHHVHGGYIVSRYGQPEAGIHALTLQVSQASYLRHESPPFEPDRGLVTRMRQVLSEAMTSCADWARTRDIMTAASQSEAALGSSFGKVFDQLADLSGHGGLAPQGRVSPRAPLAPVALDLGSDDLA</sequence>
<dbReference type="Proteomes" id="UP001597327">
    <property type="component" value="Unassembled WGS sequence"/>
</dbReference>